<sequence>MAYKQGVGDIICYNGCMIKYYLSVVFLSVLLVPVVILYAQESPVLTASLNTNTPPAKILPASAVYADVALIDLAASGGDIYLSGIYLATDVPIGLSNFSNIYIYDDTTNALVATYPSQSENSNLVEFNFITIANGFSKTYRVKASLSASAAGSVRLGFSGFKYSPTIATQSGVPVYGNIMTLPGIVPTPTPTSTPTPTPSATPLTKSTPALLGFTTLAAVGLSEGDTVSAVNSTDPDIYIVNSWGYKRLFLNPVIFGFYGHLGGFTKVKTIVSSTRDVLVTSGLFRNCETDDPKVYGVEVMGEDSGILHWIDTSGDQAVADDPDFFKKVFCVNSDEFNWYSKGSDYTSVNQVPSYSR</sequence>
<dbReference type="Proteomes" id="UP000034032">
    <property type="component" value="Unassembled WGS sequence"/>
</dbReference>
<evidence type="ECO:0000313" key="2">
    <source>
        <dbReference type="EMBL" id="KKT82721.1"/>
    </source>
</evidence>
<keyword evidence="1" id="KW-1133">Transmembrane helix</keyword>
<comment type="caution">
    <text evidence="2">The sequence shown here is derived from an EMBL/GenBank/DDBJ whole genome shotgun (WGS) entry which is preliminary data.</text>
</comment>
<reference evidence="2 3" key="1">
    <citation type="journal article" date="2015" name="Nature">
        <title>rRNA introns, odd ribosomes, and small enigmatic genomes across a large radiation of phyla.</title>
        <authorList>
            <person name="Brown C.T."/>
            <person name="Hug L.A."/>
            <person name="Thomas B.C."/>
            <person name="Sharon I."/>
            <person name="Castelle C.J."/>
            <person name="Singh A."/>
            <person name="Wilkins M.J."/>
            <person name="Williams K.H."/>
            <person name="Banfield J.F."/>
        </authorList>
    </citation>
    <scope>NUCLEOTIDE SEQUENCE [LARGE SCALE GENOMIC DNA]</scope>
</reference>
<evidence type="ECO:0000256" key="1">
    <source>
        <dbReference type="SAM" id="Phobius"/>
    </source>
</evidence>
<protein>
    <submittedName>
        <fullName evidence="2">Uncharacterized protein</fullName>
    </submittedName>
</protein>
<keyword evidence="1" id="KW-0812">Transmembrane</keyword>
<feature type="transmembrane region" description="Helical" evidence="1">
    <location>
        <begin position="20"/>
        <end position="39"/>
    </location>
</feature>
<evidence type="ECO:0000313" key="3">
    <source>
        <dbReference type="Proteomes" id="UP000034032"/>
    </source>
</evidence>
<dbReference type="EMBL" id="LCJR01000002">
    <property type="protein sequence ID" value="KKT82721.1"/>
    <property type="molecule type" value="Genomic_DNA"/>
</dbReference>
<dbReference type="AlphaFoldDB" id="A0A0G1KG59"/>
<accession>A0A0G1KG59</accession>
<keyword evidence="1" id="KW-0472">Membrane</keyword>
<gene>
    <name evidence="2" type="ORF">UW79_C0002G0038</name>
</gene>
<proteinExistence type="predicted"/>
<organism evidence="2 3">
    <name type="scientific">Candidatus Yanofskybacteria bacterium GW2011_GWA2_44_9</name>
    <dbReference type="NCBI Taxonomy" id="1619025"/>
    <lineage>
        <taxon>Bacteria</taxon>
        <taxon>Candidatus Yanofskyibacteriota</taxon>
    </lineage>
</organism>
<name>A0A0G1KG59_9BACT</name>